<reference evidence="1 2" key="1">
    <citation type="submission" date="2013-04" db="EMBL/GenBank/DDBJ databases">
        <authorList>
            <person name="McClelland M."/>
            <person name="Porwollik S."/>
            <person name="Desai P."/>
            <person name="Cheng P."/>
            <person name="Wollam A."/>
            <person name="Pepin K."/>
            <person name="Palsikar V.B."/>
            <person name="Fulton L."/>
            <person name="Fulton R."/>
            <person name="Delehaunty K."/>
            <person name="Fronick C."/>
            <person name="Godfrey J."/>
            <person name="Waligorski J."/>
            <person name="Appelbaum E."/>
            <person name="Tomlinson C."/>
            <person name="Warren W."/>
            <person name="Sodergren E."/>
            <person name="Weinstock G."/>
            <person name="Wilson R.K."/>
        </authorList>
    </citation>
    <scope>NUCLEOTIDE SEQUENCE [LARGE SCALE GENOMIC DNA]</scope>
    <source>
        <strain evidence="1 2">2009K0958</strain>
    </source>
</reference>
<evidence type="ECO:0000313" key="2">
    <source>
        <dbReference type="Proteomes" id="UP000014535"/>
    </source>
</evidence>
<sequence>MRSDVFHKRLLLNPLTVHYERYDNGLTGVKRNNLCDKAMD</sequence>
<proteinExistence type="predicted"/>
<dbReference type="EMBL" id="ATFT01000169">
    <property type="protein sequence ID" value="EPI62944.1"/>
    <property type="molecule type" value="Genomic_DNA"/>
</dbReference>
<dbReference type="AlphaFoldDB" id="A0A656IDT4"/>
<protein>
    <submittedName>
        <fullName evidence="1">Uncharacterized protein</fullName>
    </submittedName>
</protein>
<name>A0A656IDT4_SALE2</name>
<evidence type="ECO:0000313" key="1">
    <source>
        <dbReference type="EMBL" id="EPI62944.1"/>
    </source>
</evidence>
<organism evidence="1 2">
    <name type="scientific">Salmonella enteritidis (strain 2009K0958)</name>
    <dbReference type="NCBI Taxonomy" id="1192586"/>
    <lineage>
        <taxon>Bacteria</taxon>
        <taxon>Pseudomonadati</taxon>
        <taxon>Pseudomonadota</taxon>
        <taxon>Gammaproteobacteria</taxon>
        <taxon>Enterobacterales</taxon>
        <taxon>Enterobacteriaceae</taxon>
        <taxon>Salmonella</taxon>
    </lineage>
</organism>
<dbReference type="Proteomes" id="UP000014535">
    <property type="component" value="Unassembled WGS sequence"/>
</dbReference>
<gene>
    <name evidence="1" type="ORF">A673_04938</name>
</gene>
<accession>A0A656IDT4</accession>
<comment type="caution">
    <text evidence="1">The sequence shown here is derived from an EMBL/GenBank/DDBJ whole genome shotgun (WGS) entry which is preliminary data.</text>
</comment>